<protein>
    <submittedName>
        <fullName evidence="1">Uncharacterized protein</fullName>
    </submittedName>
</protein>
<gene>
    <name evidence="1" type="ORF">Bcop_1906</name>
</gene>
<reference evidence="1 2" key="1">
    <citation type="journal article" date="2011" name="Stand. Genomic Sci.">
        <title>Non-contiguous finished genome sequence of Bacteroides coprosuis type strain (PC139).</title>
        <authorList>
            <person name="Land M."/>
            <person name="Held B."/>
            <person name="Gronow S."/>
            <person name="Abt B."/>
            <person name="Lucas S."/>
            <person name="Del Rio T.G."/>
            <person name="Nolan M."/>
            <person name="Tice H."/>
            <person name="Cheng J.F."/>
            <person name="Pitluck S."/>
            <person name="Liolios K."/>
            <person name="Pagani I."/>
            <person name="Ivanova N."/>
            <person name="Mavromatis K."/>
            <person name="Mikhailova N."/>
            <person name="Pati A."/>
            <person name="Tapia R."/>
            <person name="Han C."/>
            <person name="Goodwin L."/>
            <person name="Chen A."/>
            <person name="Palaniappan K."/>
            <person name="Hauser L."/>
            <person name="Brambilla E.M."/>
            <person name="Rohde M."/>
            <person name="Goker M."/>
            <person name="Detter J.C."/>
            <person name="Woyke T."/>
            <person name="Bristow J."/>
            <person name="Eisen J.A."/>
            <person name="Markowitz V."/>
            <person name="Hugenholtz P."/>
            <person name="Kyrpides N.C."/>
            <person name="Klenk H.P."/>
            <person name="Lapidus A."/>
        </authorList>
    </citation>
    <scope>NUCLEOTIDE SEQUENCE</scope>
    <source>
        <strain evidence="1 2">DSM 18011</strain>
    </source>
</reference>
<evidence type="ECO:0000313" key="2">
    <source>
        <dbReference type="Proteomes" id="UP000018439"/>
    </source>
</evidence>
<name>F3ZS69_9BACE</name>
<keyword evidence="2" id="KW-1185">Reference proteome</keyword>
<accession>F3ZS69</accession>
<dbReference type="Proteomes" id="UP000018439">
    <property type="component" value="Chromosome"/>
</dbReference>
<dbReference type="AlphaFoldDB" id="F3ZS69"/>
<sequence length="93" mass="10363">MKGNFNSKISDGWYMMEGTPGMSIADNTTAFVRPFGEDGIYEWGTGVRDIPPIYFRMVMQYKGGQIYKTKYVCWNGPSDTSGGMFPPNSGIIV</sequence>
<evidence type="ECO:0000313" key="1">
    <source>
        <dbReference type="EMBL" id="EGJ72090.1"/>
    </source>
</evidence>
<proteinExistence type="predicted"/>
<dbReference type="STRING" id="679937.Bcop_1906"/>
<dbReference type="EMBL" id="CM001167">
    <property type="protein sequence ID" value="EGJ72090.1"/>
    <property type="molecule type" value="Genomic_DNA"/>
</dbReference>
<organism evidence="1 2">
    <name type="scientific">Bacteroides coprosuis DSM 18011</name>
    <dbReference type="NCBI Taxonomy" id="679937"/>
    <lineage>
        <taxon>Bacteria</taxon>
        <taxon>Pseudomonadati</taxon>
        <taxon>Bacteroidota</taxon>
        <taxon>Bacteroidia</taxon>
        <taxon>Bacteroidales</taxon>
        <taxon>Bacteroidaceae</taxon>
        <taxon>Bacteroides</taxon>
    </lineage>
</organism>
<dbReference type="HOGENOM" id="CLU_2393661_0_0_10"/>